<dbReference type="SUPFAM" id="SSF54403">
    <property type="entry name" value="Cystatin/monellin"/>
    <property type="match status" value="1"/>
</dbReference>
<accession>A0ABM5BTC2</accession>
<evidence type="ECO:0000256" key="1">
    <source>
        <dbReference type="SAM" id="SignalP"/>
    </source>
</evidence>
<dbReference type="InterPro" id="IPR000010">
    <property type="entry name" value="Cystatin_dom"/>
</dbReference>
<protein>
    <submittedName>
        <fullName evidence="4">Uncharacterized protein isoform X1</fullName>
    </submittedName>
</protein>
<feature type="domain" description="Cystatin" evidence="2">
    <location>
        <begin position="35"/>
        <end position="77"/>
    </location>
</feature>
<reference evidence="4" key="1">
    <citation type="submission" date="2025-08" db="UniProtKB">
        <authorList>
            <consortium name="RefSeq"/>
        </authorList>
    </citation>
    <scope>IDENTIFICATION</scope>
</reference>
<name>A0ABM5BTC2_VICPA</name>
<dbReference type="InterPro" id="IPR046350">
    <property type="entry name" value="Cystatin_sf"/>
</dbReference>
<keyword evidence="3" id="KW-1185">Reference proteome</keyword>
<feature type="signal peptide" evidence="1">
    <location>
        <begin position="1"/>
        <end position="21"/>
    </location>
</feature>
<proteinExistence type="predicted"/>
<dbReference type="PANTHER" id="PTHR47010">
    <property type="entry name" value="CYSTATIN-8-RELATED"/>
    <property type="match status" value="1"/>
</dbReference>
<gene>
    <name evidence="4" type="primary">LOC102532827</name>
</gene>
<dbReference type="GeneID" id="102532827"/>
<evidence type="ECO:0000313" key="3">
    <source>
        <dbReference type="Proteomes" id="UP001652581"/>
    </source>
</evidence>
<dbReference type="PANTHER" id="PTHR47010:SF1">
    <property type="entry name" value="CYSTATIN-8"/>
    <property type="match status" value="1"/>
</dbReference>
<dbReference type="Gene3D" id="3.10.450.10">
    <property type="match status" value="1"/>
</dbReference>
<dbReference type="Proteomes" id="UP001652581">
    <property type="component" value="Chromosome 19"/>
</dbReference>
<dbReference type="Pfam" id="PF00031">
    <property type="entry name" value="Cystatin"/>
    <property type="match status" value="1"/>
</dbReference>
<evidence type="ECO:0000313" key="4">
    <source>
        <dbReference type="RefSeq" id="XP_072799641.1"/>
    </source>
</evidence>
<evidence type="ECO:0000259" key="2">
    <source>
        <dbReference type="Pfam" id="PF00031"/>
    </source>
</evidence>
<feature type="chain" id="PRO_5046962019" evidence="1">
    <location>
        <begin position="22"/>
        <end position="184"/>
    </location>
</feature>
<dbReference type="RefSeq" id="XP_072799641.1">
    <property type="nucleotide sequence ID" value="XM_072943540.1"/>
</dbReference>
<keyword evidence="1" id="KW-0732">Signal</keyword>
<organism evidence="3 4">
    <name type="scientific">Vicugna pacos</name>
    <name type="common">Alpaca</name>
    <name type="synonym">Lama pacos</name>
    <dbReference type="NCBI Taxonomy" id="30538"/>
    <lineage>
        <taxon>Eukaryota</taxon>
        <taxon>Metazoa</taxon>
        <taxon>Chordata</taxon>
        <taxon>Craniata</taxon>
        <taxon>Vertebrata</taxon>
        <taxon>Euteleostomi</taxon>
        <taxon>Mammalia</taxon>
        <taxon>Eutheria</taxon>
        <taxon>Laurasiatheria</taxon>
        <taxon>Artiodactyla</taxon>
        <taxon>Tylopoda</taxon>
        <taxon>Camelidae</taxon>
        <taxon>Vicugna</taxon>
    </lineage>
</organism>
<dbReference type="InterPro" id="IPR052691">
    <property type="entry name" value="Sperm_Mat_Cystatin"/>
</dbReference>
<sequence length="184" mass="20488">MTRPWGARLLLLTIPLALVDSADLDNMKVKVLRELKKVSPSSANVRQCLWFAMQEFNRESAEKHLFQVVKVLQVHLQDRYLPGPILRPCPRAPVCDPRMEHFTCHFSGISRRREAAFGGKDSEVHLPGGRAPLAQRLHRDEERVRGRLGALGPAAAPPPRQEPGMRALSNTLSSPLPVACCFAS</sequence>